<sequence>MKKIAAGIMALSLILGATACSPKSEALQERENLQKQSAKGTSLEISNLKKKRDLEENPNVLRYVYIMNYGKIVGYYVAKGKISSSGSQIAPQQDLIRICDTCSDRYIVDSAQDDGSYGDGDPGIFFFTTDDVMVETSLDYIVSNEPMAIDVPRLQK</sequence>
<dbReference type="Proteomes" id="UP000266910">
    <property type="component" value="Genome"/>
</dbReference>
<protein>
    <recommendedName>
        <fullName evidence="3">Lipoprotein</fullName>
    </recommendedName>
</protein>
<dbReference type="PROSITE" id="PS51257">
    <property type="entry name" value="PROKAR_LIPOPROTEIN"/>
    <property type="match status" value="1"/>
</dbReference>
<evidence type="ECO:0000313" key="2">
    <source>
        <dbReference type="Proteomes" id="UP000266910"/>
    </source>
</evidence>
<organism evidence="1 2">
    <name type="scientific">Arthrobacter phage Auxilium</name>
    <dbReference type="NCBI Taxonomy" id="2419948"/>
    <lineage>
        <taxon>Viruses</taxon>
        <taxon>Duplodnaviria</taxon>
        <taxon>Heunggongvirae</taxon>
        <taxon>Uroviricota</taxon>
        <taxon>Caudoviricetes</taxon>
        <taxon>Richievirus</taxon>
        <taxon>Richievirus auxilium</taxon>
    </lineage>
</organism>
<name>A0A3G2KA50_9CAUD</name>
<dbReference type="EMBL" id="MH834598">
    <property type="protein sequence ID" value="AYN55846.1"/>
    <property type="molecule type" value="Genomic_DNA"/>
</dbReference>
<reference evidence="1 2" key="1">
    <citation type="submission" date="2018-09" db="EMBL/GenBank/DDBJ databases">
        <authorList>
            <person name="Rimple P.A."/>
            <person name="Stoner T.H."/>
            <person name="Garlena R.A."/>
            <person name="Russell D.A."/>
            <person name="Pope W.H."/>
            <person name="Jacobs-Sera D."/>
            <person name="Hatfull G.F."/>
        </authorList>
    </citation>
    <scope>NUCLEOTIDE SEQUENCE [LARGE SCALE GENOMIC DNA]</scope>
</reference>
<dbReference type="KEGG" id="vg:77931758"/>
<evidence type="ECO:0000313" key="1">
    <source>
        <dbReference type="EMBL" id="AYN55846.1"/>
    </source>
</evidence>
<keyword evidence="2" id="KW-1185">Reference proteome</keyword>
<gene>
    <name evidence="1" type="primary">70</name>
    <name evidence="1" type="ORF">PBI_AUXILIUM_70</name>
</gene>
<dbReference type="RefSeq" id="YP_010655889.1">
    <property type="nucleotide sequence ID" value="NC_070832.1"/>
</dbReference>
<proteinExistence type="predicted"/>
<dbReference type="GeneID" id="77931758"/>
<evidence type="ECO:0008006" key="3">
    <source>
        <dbReference type="Google" id="ProtNLM"/>
    </source>
</evidence>
<accession>A0A3G2KA50</accession>